<feature type="region of interest" description="Disordered" evidence="1">
    <location>
        <begin position="1"/>
        <end position="21"/>
    </location>
</feature>
<reference evidence="2 3" key="1">
    <citation type="journal article" date="2021" name="Hortic Res">
        <title>Chromosome-scale assembly of the Dendrobium chrysotoxum genome enhances the understanding of orchid evolution.</title>
        <authorList>
            <person name="Zhang Y."/>
            <person name="Zhang G.Q."/>
            <person name="Zhang D."/>
            <person name="Liu X.D."/>
            <person name="Xu X.Y."/>
            <person name="Sun W.H."/>
            <person name="Yu X."/>
            <person name="Zhu X."/>
            <person name="Wang Z.W."/>
            <person name="Zhao X."/>
            <person name="Zhong W.Y."/>
            <person name="Chen H."/>
            <person name="Yin W.L."/>
            <person name="Huang T."/>
            <person name="Niu S.C."/>
            <person name="Liu Z.J."/>
        </authorList>
    </citation>
    <scope>NUCLEOTIDE SEQUENCE [LARGE SCALE GENOMIC DNA]</scope>
    <source>
        <strain evidence="2">Lindl</strain>
    </source>
</reference>
<keyword evidence="3" id="KW-1185">Reference proteome</keyword>
<dbReference type="AlphaFoldDB" id="A0AAV7H940"/>
<sequence>MEAGLPSANAWGVPPSGSVDSSKGLLVGGTSGTSSRSFCDVLAGSSSAKDPTLSFSKSFVNGVPAILMSDDDIFKLASPF</sequence>
<organism evidence="2 3">
    <name type="scientific">Dendrobium chrysotoxum</name>
    <name type="common">Orchid</name>
    <dbReference type="NCBI Taxonomy" id="161865"/>
    <lineage>
        <taxon>Eukaryota</taxon>
        <taxon>Viridiplantae</taxon>
        <taxon>Streptophyta</taxon>
        <taxon>Embryophyta</taxon>
        <taxon>Tracheophyta</taxon>
        <taxon>Spermatophyta</taxon>
        <taxon>Magnoliopsida</taxon>
        <taxon>Liliopsida</taxon>
        <taxon>Asparagales</taxon>
        <taxon>Orchidaceae</taxon>
        <taxon>Epidendroideae</taxon>
        <taxon>Malaxideae</taxon>
        <taxon>Dendrobiinae</taxon>
        <taxon>Dendrobium</taxon>
    </lineage>
</organism>
<gene>
    <name evidence="2" type="ORF">IEQ34_006769</name>
</gene>
<protein>
    <submittedName>
        <fullName evidence="2">Uncharacterized protein</fullName>
    </submittedName>
</protein>
<comment type="caution">
    <text evidence="2">The sequence shown here is derived from an EMBL/GenBank/DDBJ whole genome shotgun (WGS) entry which is preliminary data.</text>
</comment>
<evidence type="ECO:0000313" key="2">
    <source>
        <dbReference type="EMBL" id="KAH0463983.1"/>
    </source>
</evidence>
<evidence type="ECO:0000256" key="1">
    <source>
        <dbReference type="SAM" id="MobiDB-lite"/>
    </source>
</evidence>
<accession>A0AAV7H940</accession>
<evidence type="ECO:0000313" key="3">
    <source>
        <dbReference type="Proteomes" id="UP000775213"/>
    </source>
</evidence>
<dbReference type="Proteomes" id="UP000775213">
    <property type="component" value="Unassembled WGS sequence"/>
</dbReference>
<dbReference type="EMBL" id="JAGFBR010000007">
    <property type="protein sequence ID" value="KAH0463983.1"/>
    <property type="molecule type" value="Genomic_DNA"/>
</dbReference>
<name>A0AAV7H940_DENCH</name>
<proteinExistence type="predicted"/>